<evidence type="ECO:0000313" key="7">
    <source>
        <dbReference type="EMBL" id="CZR56707.1"/>
    </source>
</evidence>
<dbReference type="GO" id="GO:0022857">
    <property type="term" value="F:transmembrane transporter activity"/>
    <property type="evidence" value="ECO:0007669"/>
    <property type="project" value="InterPro"/>
</dbReference>
<feature type="transmembrane region" description="Helical" evidence="5">
    <location>
        <begin position="438"/>
        <end position="463"/>
    </location>
</feature>
<feature type="transmembrane region" description="Helical" evidence="5">
    <location>
        <begin position="523"/>
        <end position="543"/>
    </location>
</feature>
<evidence type="ECO:0000313" key="8">
    <source>
        <dbReference type="Proteomes" id="UP000184330"/>
    </source>
</evidence>
<dbReference type="Proteomes" id="UP000184330">
    <property type="component" value="Unassembled WGS sequence"/>
</dbReference>
<dbReference type="AlphaFoldDB" id="A0A1L7WVB2"/>
<comment type="subcellular location">
    <subcellularLocation>
        <location evidence="1">Membrane</location>
        <topology evidence="1">Multi-pass membrane protein</topology>
    </subcellularLocation>
</comment>
<reference evidence="7 8" key="1">
    <citation type="submission" date="2016-03" db="EMBL/GenBank/DDBJ databases">
        <authorList>
            <person name="Ploux O."/>
        </authorList>
    </citation>
    <scope>NUCLEOTIDE SEQUENCE [LARGE SCALE GENOMIC DNA]</scope>
    <source>
        <strain evidence="7 8">UAMH 11012</strain>
    </source>
</reference>
<feature type="transmembrane region" description="Helical" evidence="5">
    <location>
        <begin position="346"/>
        <end position="368"/>
    </location>
</feature>
<dbReference type="SUPFAM" id="SSF103473">
    <property type="entry name" value="MFS general substrate transporter"/>
    <property type="match status" value="1"/>
</dbReference>
<evidence type="ECO:0000256" key="3">
    <source>
        <dbReference type="ARBA" id="ARBA00022989"/>
    </source>
</evidence>
<feature type="domain" description="Major facilitator superfamily (MFS) profile" evidence="6">
    <location>
        <begin position="81"/>
        <end position="548"/>
    </location>
</feature>
<evidence type="ECO:0000256" key="2">
    <source>
        <dbReference type="ARBA" id="ARBA00022692"/>
    </source>
</evidence>
<feature type="transmembrane region" description="Helical" evidence="5">
    <location>
        <begin position="236"/>
        <end position="256"/>
    </location>
</feature>
<evidence type="ECO:0000256" key="4">
    <source>
        <dbReference type="ARBA" id="ARBA00023136"/>
    </source>
</evidence>
<dbReference type="InterPro" id="IPR020846">
    <property type="entry name" value="MFS_dom"/>
</dbReference>
<feature type="transmembrane region" description="Helical" evidence="5">
    <location>
        <begin position="388"/>
        <end position="407"/>
    </location>
</feature>
<accession>A0A1L7WVB2</accession>
<feature type="transmembrane region" description="Helical" evidence="5">
    <location>
        <begin position="414"/>
        <end position="432"/>
    </location>
</feature>
<dbReference type="OrthoDB" id="440755at2759"/>
<dbReference type="PROSITE" id="PS50850">
    <property type="entry name" value="MFS"/>
    <property type="match status" value="1"/>
</dbReference>
<dbReference type="GO" id="GO:0016020">
    <property type="term" value="C:membrane"/>
    <property type="evidence" value="ECO:0007669"/>
    <property type="project" value="UniProtKB-SubCell"/>
</dbReference>
<evidence type="ECO:0000256" key="1">
    <source>
        <dbReference type="ARBA" id="ARBA00004141"/>
    </source>
</evidence>
<sequence length="554" mass="59867">MKESQKVQINFLFIIPFPSPNPKTIMSELLTVISIEPIDTSRKDPSPTPLLNPPCIVSDNSSRVPLDVEDGGLKKGRIIIIITALTGVNFLASLSNGFITIGLPRIASDLSLPDGLLIWPSAVYFLTSSSCLLVAGSVADVIGTRRINLAGCFLVSVFILACGFARTGIELIMFRAMQGIAVSLCLPTSVAIVANSVPSGRKRNIGFSCLGFVQPIGFSLGMVLEGVIVDTVGWRLSYYLSGSLSLAFFILSLWVLPRDAVIERSVLVRIRKEIDWVGAVMASTSLGVFSYILATLTSTITNIRQPPNIVLLVLSIALIPAFILWENRRERFNLPALIPNSFWRNTVFTSVCFAILFSNAVTNAMELFCSLFFQNVQQTSALGASTRILPSLLVAFFVQLTTGLIVHRTNPYRLVLACLCLSTGAPLLMALISPHWPYWYAAFPAQLLAPVACDIMFTIGLLAVSEEFPSHTQALAGAVFSTVAQFGTSLGLTVIAVVAAAVTNSKVDQGKGRAEELLAGYRAGFWAQFSWMGLACLIGAFGLRKMGRVGVKRD</sequence>
<protein>
    <submittedName>
        <fullName evidence="7">Related to transporter (Major facilitator superfamily)</fullName>
    </submittedName>
</protein>
<feature type="transmembrane region" description="Helical" evidence="5">
    <location>
        <begin position="172"/>
        <end position="193"/>
    </location>
</feature>
<keyword evidence="4 5" id="KW-0472">Membrane</keyword>
<dbReference type="PANTHER" id="PTHR42718">
    <property type="entry name" value="MAJOR FACILITATOR SUPERFAMILY MULTIDRUG TRANSPORTER MFSC"/>
    <property type="match status" value="1"/>
</dbReference>
<dbReference type="Gene3D" id="1.20.1250.20">
    <property type="entry name" value="MFS general substrate transporter like domains"/>
    <property type="match status" value="2"/>
</dbReference>
<dbReference type="EMBL" id="FJOG01000008">
    <property type="protein sequence ID" value="CZR56707.1"/>
    <property type="molecule type" value="Genomic_DNA"/>
</dbReference>
<name>A0A1L7WVB2_9HELO</name>
<evidence type="ECO:0000256" key="5">
    <source>
        <dbReference type="SAM" id="Phobius"/>
    </source>
</evidence>
<keyword evidence="8" id="KW-1185">Reference proteome</keyword>
<organism evidence="7 8">
    <name type="scientific">Phialocephala subalpina</name>
    <dbReference type="NCBI Taxonomy" id="576137"/>
    <lineage>
        <taxon>Eukaryota</taxon>
        <taxon>Fungi</taxon>
        <taxon>Dikarya</taxon>
        <taxon>Ascomycota</taxon>
        <taxon>Pezizomycotina</taxon>
        <taxon>Leotiomycetes</taxon>
        <taxon>Helotiales</taxon>
        <taxon>Mollisiaceae</taxon>
        <taxon>Phialocephala</taxon>
        <taxon>Phialocephala fortinii species complex</taxon>
    </lineage>
</organism>
<proteinExistence type="predicted"/>
<dbReference type="InterPro" id="IPR011701">
    <property type="entry name" value="MFS"/>
</dbReference>
<feature type="transmembrane region" description="Helical" evidence="5">
    <location>
        <begin position="116"/>
        <end position="135"/>
    </location>
</feature>
<feature type="transmembrane region" description="Helical" evidence="5">
    <location>
        <begin position="147"/>
        <end position="166"/>
    </location>
</feature>
<keyword evidence="3 5" id="KW-1133">Transmembrane helix</keyword>
<keyword evidence="2 5" id="KW-0812">Transmembrane</keyword>
<dbReference type="InterPro" id="IPR036259">
    <property type="entry name" value="MFS_trans_sf"/>
</dbReference>
<gene>
    <name evidence="7" type="ORF">PAC_06596</name>
</gene>
<feature type="transmembrane region" description="Helical" evidence="5">
    <location>
        <begin position="78"/>
        <end position="104"/>
    </location>
</feature>
<feature type="transmembrane region" description="Helical" evidence="5">
    <location>
        <begin position="205"/>
        <end position="224"/>
    </location>
</feature>
<feature type="transmembrane region" description="Helical" evidence="5">
    <location>
        <begin position="475"/>
        <end position="503"/>
    </location>
</feature>
<dbReference type="PANTHER" id="PTHR42718:SF27">
    <property type="entry name" value="TRANSPORTER, PUTATIVE-RELATED"/>
    <property type="match status" value="1"/>
</dbReference>
<feature type="transmembrane region" description="Helical" evidence="5">
    <location>
        <begin position="308"/>
        <end position="325"/>
    </location>
</feature>
<feature type="transmembrane region" description="Helical" evidence="5">
    <location>
        <begin position="276"/>
        <end position="296"/>
    </location>
</feature>
<evidence type="ECO:0000259" key="6">
    <source>
        <dbReference type="PROSITE" id="PS50850"/>
    </source>
</evidence>
<dbReference type="Pfam" id="PF07690">
    <property type="entry name" value="MFS_1"/>
    <property type="match status" value="1"/>
</dbReference>